<dbReference type="STRING" id="1293439.WH87_07355"/>
<dbReference type="PATRIC" id="fig|1293439.3.peg.1043"/>
<name>A0A0F5QCL0_9HYPH</name>
<evidence type="ECO:0000256" key="1">
    <source>
        <dbReference type="SAM" id="SignalP"/>
    </source>
</evidence>
<evidence type="ECO:0000313" key="3">
    <source>
        <dbReference type="Proteomes" id="UP000033411"/>
    </source>
</evidence>
<evidence type="ECO:0000313" key="2">
    <source>
        <dbReference type="EMBL" id="KKC38732.1"/>
    </source>
</evidence>
<dbReference type="OrthoDB" id="7949869at2"/>
<organism evidence="2 3">
    <name type="scientific">Devosia epidermidihirudinis</name>
    <dbReference type="NCBI Taxonomy" id="1293439"/>
    <lineage>
        <taxon>Bacteria</taxon>
        <taxon>Pseudomonadati</taxon>
        <taxon>Pseudomonadota</taxon>
        <taxon>Alphaproteobacteria</taxon>
        <taxon>Hyphomicrobiales</taxon>
        <taxon>Devosiaceae</taxon>
        <taxon>Devosia</taxon>
    </lineage>
</organism>
<dbReference type="AlphaFoldDB" id="A0A0F5QCL0"/>
<comment type="caution">
    <text evidence="2">The sequence shown here is derived from an EMBL/GenBank/DDBJ whole genome shotgun (WGS) entry which is preliminary data.</text>
</comment>
<keyword evidence="3" id="KW-1185">Reference proteome</keyword>
<dbReference type="Proteomes" id="UP000033411">
    <property type="component" value="Unassembled WGS sequence"/>
</dbReference>
<dbReference type="RefSeq" id="WP_046140246.1">
    <property type="nucleotide sequence ID" value="NZ_LANJ01000012.1"/>
</dbReference>
<dbReference type="EMBL" id="LANJ01000012">
    <property type="protein sequence ID" value="KKC38732.1"/>
    <property type="molecule type" value="Genomic_DNA"/>
</dbReference>
<reference evidence="2 3" key="1">
    <citation type="submission" date="2015-03" db="EMBL/GenBank/DDBJ databases">
        <authorList>
            <person name="Lepp D."/>
            <person name="Hassan Y.I."/>
            <person name="Li X.-Z."/>
            <person name="Zhou T."/>
        </authorList>
    </citation>
    <scope>NUCLEOTIDE SEQUENCE [LARGE SCALE GENOMIC DNA]</scope>
    <source>
        <strain evidence="2 3">E84</strain>
    </source>
</reference>
<evidence type="ECO:0008006" key="4">
    <source>
        <dbReference type="Google" id="ProtNLM"/>
    </source>
</evidence>
<feature type="chain" id="PRO_5002494528" description="PepSY domain-containing protein" evidence="1">
    <location>
        <begin position="23"/>
        <end position="115"/>
    </location>
</feature>
<gene>
    <name evidence="2" type="ORF">WH87_07355</name>
</gene>
<protein>
    <recommendedName>
        <fullName evidence="4">PepSY domain-containing protein</fullName>
    </recommendedName>
</protein>
<sequence>MNKFVGSAVVAAMLMLAVPAHAQSFGMFFGDESSEKQAFGSSASERWGEPLFVSCLTDRQIRDFIAARGYTDIALNVANDRHIQVRGTKDGWVYLIDFNFCTARIADVQQLRPAK</sequence>
<accession>A0A0F5QCL0</accession>
<feature type="signal peptide" evidence="1">
    <location>
        <begin position="1"/>
        <end position="22"/>
    </location>
</feature>
<keyword evidence="1" id="KW-0732">Signal</keyword>
<proteinExistence type="predicted"/>